<evidence type="ECO:0000313" key="1">
    <source>
        <dbReference type="EMBL" id="EFX60925.1"/>
    </source>
</evidence>
<dbReference type="EMBL" id="GL735311">
    <property type="protein sequence ID" value="EFX60925.1"/>
    <property type="molecule type" value="Genomic_DNA"/>
</dbReference>
<dbReference type="InParanoid" id="E9I505"/>
<sequence length="80" mass="8920">MDDGRVTYLETSRDLPWRSGAGWVWLQCVGFHWEIGTQQQVIYRGSNQGLLGVPLVCTIGGRSSAYEGLMDGICGSQRLW</sequence>
<dbReference type="Proteomes" id="UP000000305">
    <property type="component" value="Unassembled WGS sequence"/>
</dbReference>
<protein>
    <submittedName>
        <fullName evidence="1">Uncharacterized protein</fullName>
    </submittedName>
</protein>
<evidence type="ECO:0000313" key="2">
    <source>
        <dbReference type="Proteomes" id="UP000000305"/>
    </source>
</evidence>
<proteinExistence type="predicted"/>
<gene>
    <name evidence="1" type="ORF">DAPPUDRAFT_274989</name>
</gene>
<keyword evidence="2" id="KW-1185">Reference proteome</keyword>
<name>E9I505_DAPPU</name>
<accession>E9I505</accession>
<dbReference type="AlphaFoldDB" id="E9I505"/>
<organism evidence="1 2">
    <name type="scientific">Daphnia pulex</name>
    <name type="common">Water flea</name>
    <dbReference type="NCBI Taxonomy" id="6669"/>
    <lineage>
        <taxon>Eukaryota</taxon>
        <taxon>Metazoa</taxon>
        <taxon>Ecdysozoa</taxon>
        <taxon>Arthropoda</taxon>
        <taxon>Crustacea</taxon>
        <taxon>Branchiopoda</taxon>
        <taxon>Diplostraca</taxon>
        <taxon>Cladocera</taxon>
        <taxon>Anomopoda</taxon>
        <taxon>Daphniidae</taxon>
        <taxon>Daphnia</taxon>
    </lineage>
</organism>
<dbReference type="HOGENOM" id="CLU_2592212_0_0_1"/>
<dbReference type="KEGG" id="dpx:DAPPUDRAFT_274989"/>
<reference evidence="1 2" key="1">
    <citation type="journal article" date="2011" name="Science">
        <title>The ecoresponsive genome of Daphnia pulex.</title>
        <authorList>
            <person name="Colbourne J.K."/>
            <person name="Pfrender M.E."/>
            <person name="Gilbert D."/>
            <person name="Thomas W.K."/>
            <person name="Tucker A."/>
            <person name="Oakley T.H."/>
            <person name="Tokishita S."/>
            <person name="Aerts A."/>
            <person name="Arnold G.J."/>
            <person name="Basu M.K."/>
            <person name="Bauer D.J."/>
            <person name="Caceres C.E."/>
            <person name="Carmel L."/>
            <person name="Casola C."/>
            <person name="Choi J.H."/>
            <person name="Detter J.C."/>
            <person name="Dong Q."/>
            <person name="Dusheyko S."/>
            <person name="Eads B.D."/>
            <person name="Frohlich T."/>
            <person name="Geiler-Samerotte K.A."/>
            <person name="Gerlach D."/>
            <person name="Hatcher P."/>
            <person name="Jogdeo S."/>
            <person name="Krijgsveld J."/>
            <person name="Kriventseva E.V."/>
            <person name="Kultz D."/>
            <person name="Laforsch C."/>
            <person name="Lindquist E."/>
            <person name="Lopez J."/>
            <person name="Manak J.R."/>
            <person name="Muller J."/>
            <person name="Pangilinan J."/>
            <person name="Patwardhan R.P."/>
            <person name="Pitluck S."/>
            <person name="Pritham E.J."/>
            <person name="Rechtsteiner A."/>
            <person name="Rho M."/>
            <person name="Rogozin I.B."/>
            <person name="Sakarya O."/>
            <person name="Salamov A."/>
            <person name="Schaack S."/>
            <person name="Shapiro H."/>
            <person name="Shiga Y."/>
            <person name="Skalitzky C."/>
            <person name="Smith Z."/>
            <person name="Souvorov A."/>
            <person name="Sung W."/>
            <person name="Tang Z."/>
            <person name="Tsuchiya D."/>
            <person name="Tu H."/>
            <person name="Vos H."/>
            <person name="Wang M."/>
            <person name="Wolf Y.I."/>
            <person name="Yamagata H."/>
            <person name="Yamada T."/>
            <person name="Ye Y."/>
            <person name="Shaw J.R."/>
            <person name="Andrews J."/>
            <person name="Crease T.J."/>
            <person name="Tang H."/>
            <person name="Lucas S.M."/>
            <person name="Robertson H.M."/>
            <person name="Bork P."/>
            <person name="Koonin E.V."/>
            <person name="Zdobnov E.M."/>
            <person name="Grigoriev I.V."/>
            <person name="Lynch M."/>
            <person name="Boore J.L."/>
        </authorList>
    </citation>
    <scope>NUCLEOTIDE SEQUENCE [LARGE SCALE GENOMIC DNA]</scope>
</reference>